<evidence type="ECO:0000259" key="1">
    <source>
        <dbReference type="Pfam" id="PF03235"/>
    </source>
</evidence>
<comment type="caution">
    <text evidence="2">The sequence shown here is derived from an EMBL/GenBank/DDBJ whole genome shotgun (WGS) entry which is preliminary data.</text>
</comment>
<dbReference type="PANTHER" id="PTHR35149">
    <property type="entry name" value="SLL5132 PROTEIN"/>
    <property type="match status" value="1"/>
</dbReference>
<sequence length="602" mass="70418">MKNYKVRAIEELRDKTFKVEKYQRGYKWGIGEVCALLNDINEFDIGGQSFYCLQPVVVMRLDKDFFELIDGQQRLTTIYITLQCMQSALFGMTYRTREQSEHFLLNITHLEKLDLDIDQDEKKLKTALNAAWYAYAGLNKENDNVDNYHFFIAYQIISNWLKKQTEENRLIFKEKLLVHTKVIWYRIISDESPEQIFINFNRGKIQLEQAELIKALFVLKLRKKPNAELRAYRTNQFADEWNVIENQLQDDNFWFFVSNDSSDRKQANRIDLLFDILSGKPRGDQDPLYAYHKYLKILNAADSGSVAWSKVSVLFNLLNEWYSERNVYHLLGLLIYLELKTVAEVYIEYEQLSDKDIFESVIKGWIRGGLKFDEAESKYATFKMAYGDNEALKAMVIFNIATYQKSDVNYRFPFDKLKTQSWSLEHIHAQKAEKFKVCGELRDWIDDIGLLIANEKQVKDIIMPQLSDLSAMIAGKDDSSVIARTIMEKAKSVNFSLDSLMDVDSIRNICLLDGPTNSALSNLNFRKKREKLLKIDARGEVENEKGELVRTFIPVCTKNVFLKYYSTDSDNIQFTYWGANDRMDYEEKVETIVKKYLNPATK</sequence>
<proteinExistence type="predicted"/>
<gene>
    <name evidence="2" type="ORF">ACFQZI_20070</name>
</gene>
<keyword evidence="3" id="KW-1185">Reference proteome</keyword>
<dbReference type="PANTHER" id="PTHR35149:SF1">
    <property type="entry name" value="DUF5655 DOMAIN-CONTAINING PROTEIN"/>
    <property type="match status" value="1"/>
</dbReference>
<protein>
    <submittedName>
        <fullName evidence="2">DUF262 domain-containing protein</fullName>
    </submittedName>
</protein>
<feature type="domain" description="GmrSD restriction endonucleases N-terminal" evidence="1">
    <location>
        <begin position="15"/>
        <end position="217"/>
    </location>
</feature>
<evidence type="ECO:0000313" key="3">
    <source>
        <dbReference type="Proteomes" id="UP001597073"/>
    </source>
</evidence>
<dbReference type="RefSeq" id="WP_377145698.1">
    <property type="nucleotide sequence ID" value="NZ_JBHTIA010000024.1"/>
</dbReference>
<dbReference type="Proteomes" id="UP001597073">
    <property type="component" value="Unassembled WGS sequence"/>
</dbReference>
<dbReference type="InterPro" id="IPR004919">
    <property type="entry name" value="GmrSD_N"/>
</dbReference>
<name>A0ABW2ZM02_9SPHI</name>
<organism evidence="2 3">
    <name type="scientific">Mucilaginibacter lutimaris</name>
    <dbReference type="NCBI Taxonomy" id="931629"/>
    <lineage>
        <taxon>Bacteria</taxon>
        <taxon>Pseudomonadati</taxon>
        <taxon>Bacteroidota</taxon>
        <taxon>Sphingobacteriia</taxon>
        <taxon>Sphingobacteriales</taxon>
        <taxon>Sphingobacteriaceae</taxon>
        <taxon>Mucilaginibacter</taxon>
    </lineage>
</organism>
<accession>A0ABW2ZM02</accession>
<reference evidence="3" key="1">
    <citation type="journal article" date="2019" name="Int. J. Syst. Evol. Microbiol.">
        <title>The Global Catalogue of Microorganisms (GCM) 10K type strain sequencing project: providing services to taxonomists for standard genome sequencing and annotation.</title>
        <authorList>
            <consortium name="The Broad Institute Genomics Platform"/>
            <consortium name="The Broad Institute Genome Sequencing Center for Infectious Disease"/>
            <person name="Wu L."/>
            <person name="Ma J."/>
        </authorList>
    </citation>
    <scope>NUCLEOTIDE SEQUENCE [LARGE SCALE GENOMIC DNA]</scope>
    <source>
        <strain evidence="3">CCUG 60742</strain>
    </source>
</reference>
<evidence type="ECO:0000313" key="2">
    <source>
        <dbReference type="EMBL" id="MFD0767162.1"/>
    </source>
</evidence>
<dbReference type="EMBL" id="JBHTIA010000024">
    <property type="protein sequence ID" value="MFD0767162.1"/>
    <property type="molecule type" value="Genomic_DNA"/>
</dbReference>
<dbReference type="CDD" id="cd16387">
    <property type="entry name" value="ParB_N_Srx"/>
    <property type="match status" value="1"/>
</dbReference>
<dbReference type="Pfam" id="PF03235">
    <property type="entry name" value="GmrSD_N"/>
    <property type="match status" value="1"/>
</dbReference>